<gene>
    <name evidence="3" type="ORF">SAMN04489842_1595</name>
</gene>
<keyword evidence="2" id="KW-1133">Transmembrane helix</keyword>
<keyword evidence="2" id="KW-0812">Transmembrane</keyword>
<accession>A0A1H1EIH4</accession>
<evidence type="ECO:0000313" key="3">
    <source>
        <dbReference type="EMBL" id="SDQ88527.1"/>
    </source>
</evidence>
<dbReference type="InterPro" id="IPR013783">
    <property type="entry name" value="Ig-like_fold"/>
</dbReference>
<sequence>MTIGPVFRNRNVSLVAIVALSVIVLLAAVAGGAAADTDPYDDGIAYDLQNNTAGADEPAFEPVGNSDEDTNATDSASIEFVGNVSAESGGTIDIAVSLEHTDRGYVQMVDTEATQFQAVTGFESEDGTVDEAVIQFNTYAPNDGDSWRVHPDYEGDIALTGPQYASAADHDGPLEVGSYGIVTGLQLDDSYRNPVIEAGYDTDTTFFDVTQPTPATGINVSTAPIGEDLEEYDGYQDAPITNRPDVAAGDELLVSVDGFDRAGFVQSLDGKESIGDELADEKISLTIVEQASWWYVEPKVWSTNPADAAEDDVHHVDATAVYTEPNHYDGTLALRLAYDDADEPLEAGGYDLHYEIGENSSLVDETHDFETEFEIVEPTLEWNDSAQEVPNADNTTVTGTTTLAPGSSITTGARSAGTFTDARDAVVEPDGTFTASYDFSEYEAGLEFVLEAYATDRDAYDSPDALEDEIRTVLVSGTYSPVELETDAPSEVEHGDTASIDVTVSNDENRTTDADVTVVIGGEDVEETTISLEGGEQWDDSFEFDTTVEGDVRWAVTAGDLTESGTLTVVEEEQDEEDDIVADDDSVPGGEDDDIDEEATPGFGVTAVIVALLVAGIVARFQRS</sequence>
<evidence type="ECO:0000313" key="4">
    <source>
        <dbReference type="Proteomes" id="UP000198848"/>
    </source>
</evidence>
<feature type="region of interest" description="Disordered" evidence="1">
    <location>
        <begin position="572"/>
        <end position="594"/>
    </location>
</feature>
<dbReference type="AlphaFoldDB" id="A0A1H1EIH4"/>
<protein>
    <submittedName>
        <fullName evidence="3">PGF-CTERM protein</fullName>
    </submittedName>
</protein>
<proteinExistence type="predicted"/>
<evidence type="ECO:0000256" key="1">
    <source>
        <dbReference type="SAM" id="MobiDB-lite"/>
    </source>
</evidence>
<dbReference type="EMBL" id="FNLC01000002">
    <property type="protein sequence ID" value="SDQ88527.1"/>
    <property type="molecule type" value="Genomic_DNA"/>
</dbReference>
<feature type="transmembrane region" description="Helical" evidence="2">
    <location>
        <begin position="602"/>
        <end position="621"/>
    </location>
</feature>
<keyword evidence="4" id="KW-1185">Reference proteome</keyword>
<dbReference type="NCBIfam" id="NF045517">
    <property type="entry name" value="halo_surf_dom"/>
    <property type="match status" value="1"/>
</dbReference>
<reference evidence="4" key="1">
    <citation type="submission" date="2016-10" db="EMBL/GenBank/DDBJ databases">
        <authorList>
            <person name="Varghese N."/>
            <person name="Submissions S."/>
        </authorList>
    </citation>
    <scope>NUCLEOTIDE SEQUENCE [LARGE SCALE GENOMIC DNA]</scope>
    <source>
        <strain evidence="4">DSM 24767</strain>
    </source>
</reference>
<dbReference type="Gene3D" id="2.60.40.10">
    <property type="entry name" value="Immunoglobulins"/>
    <property type="match status" value="1"/>
</dbReference>
<organism evidence="3 4">
    <name type="scientific">Natronobacterium texcoconense</name>
    <dbReference type="NCBI Taxonomy" id="1095778"/>
    <lineage>
        <taxon>Archaea</taxon>
        <taxon>Methanobacteriati</taxon>
        <taxon>Methanobacteriota</taxon>
        <taxon>Stenosarchaea group</taxon>
        <taxon>Halobacteria</taxon>
        <taxon>Halobacteriales</taxon>
        <taxon>Natrialbaceae</taxon>
        <taxon>Natronobacterium</taxon>
    </lineage>
</organism>
<evidence type="ECO:0000256" key="2">
    <source>
        <dbReference type="SAM" id="Phobius"/>
    </source>
</evidence>
<keyword evidence="2" id="KW-0472">Membrane</keyword>
<dbReference type="Proteomes" id="UP000198848">
    <property type="component" value="Unassembled WGS sequence"/>
</dbReference>
<name>A0A1H1EIH4_NATTX</name>